<feature type="transmembrane region" description="Helical" evidence="1">
    <location>
        <begin position="74"/>
        <end position="93"/>
    </location>
</feature>
<keyword evidence="1" id="KW-0812">Transmembrane</keyword>
<dbReference type="RefSeq" id="WP_345923335.1">
    <property type="nucleotide sequence ID" value="NZ_JBDIVF010000001.1"/>
</dbReference>
<feature type="transmembrane region" description="Helical" evidence="1">
    <location>
        <begin position="99"/>
        <end position="124"/>
    </location>
</feature>
<comment type="caution">
    <text evidence="2">The sequence shown here is derived from an EMBL/GenBank/DDBJ whole genome shotgun (WGS) entry which is preliminary data.</text>
</comment>
<name>A0ABV2CPY7_9RHOO</name>
<evidence type="ECO:0000313" key="3">
    <source>
        <dbReference type="Proteomes" id="UP001548590"/>
    </source>
</evidence>
<keyword evidence="1" id="KW-1133">Transmembrane helix</keyword>
<organism evidence="2 3">
    <name type="scientific">Uliginosibacterium paludis</name>
    <dbReference type="NCBI Taxonomy" id="1615952"/>
    <lineage>
        <taxon>Bacteria</taxon>
        <taxon>Pseudomonadati</taxon>
        <taxon>Pseudomonadota</taxon>
        <taxon>Betaproteobacteria</taxon>
        <taxon>Rhodocyclales</taxon>
        <taxon>Zoogloeaceae</taxon>
        <taxon>Uliginosibacterium</taxon>
    </lineage>
</organism>
<evidence type="ECO:0000313" key="2">
    <source>
        <dbReference type="EMBL" id="MET1489967.1"/>
    </source>
</evidence>
<keyword evidence="3" id="KW-1185">Reference proteome</keyword>
<reference evidence="2 3" key="1">
    <citation type="submission" date="2024-07" db="EMBL/GenBank/DDBJ databases">
        <title>Uliginosibacterium paludis KCTC:42655.</title>
        <authorList>
            <person name="Kim M.K."/>
        </authorList>
    </citation>
    <scope>NUCLEOTIDE SEQUENCE [LARGE SCALE GENOMIC DNA]</scope>
    <source>
        <strain evidence="2 3">KCTC 42655</strain>
    </source>
</reference>
<keyword evidence="1" id="KW-0472">Membrane</keyword>
<accession>A0ABV2CPY7</accession>
<evidence type="ECO:0000256" key="1">
    <source>
        <dbReference type="SAM" id="Phobius"/>
    </source>
</evidence>
<protein>
    <submittedName>
        <fullName evidence="2">Uncharacterized protein</fullName>
    </submittedName>
</protein>
<dbReference type="Proteomes" id="UP001548590">
    <property type="component" value="Unassembled WGS sequence"/>
</dbReference>
<dbReference type="EMBL" id="JBEWLZ010000004">
    <property type="protein sequence ID" value="MET1489967.1"/>
    <property type="molecule type" value="Genomic_DNA"/>
</dbReference>
<gene>
    <name evidence="2" type="ORF">ABVT11_09015</name>
</gene>
<sequence length="317" mass="33634">MLQETHWSPTLDIGGKAMMAIKGEQAAIRLAGISVKATTVVKAGGFLGVGASIADAIQSALKAYTLVKRGDNNAAAYAGIGAAVAGLAAYAGFNVALGVTALLGPLGLLILCIGAGIVLAYLAFMAEDTPIGIWLDRSSFGSGRRPEGKFLSQRLEADALEMVGKQLVIQVEWHDTALSLETDEIEISVKRPANGGDAVVMGLRLHGESGTGDRLSSIYVHGATLSEMKSLKPPNGLYIADKTTTALSKPGFDFEASELVDAGTNKAVEDGSAKIYQWEKRFEVNTRKFERGTVYIRYFPNKTDPTAFFDNEISIAD</sequence>
<proteinExistence type="predicted"/>